<comment type="subcellular location">
    <subcellularLocation>
        <location evidence="1">Cytoplasm</location>
    </subcellularLocation>
</comment>
<dbReference type="InterPro" id="IPR002481">
    <property type="entry name" value="FUR"/>
</dbReference>
<dbReference type="EMBL" id="CAFBMR010000035">
    <property type="protein sequence ID" value="CAB4914130.1"/>
    <property type="molecule type" value="Genomic_DNA"/>
</dbReference>
<evidence type="ECO:0000256" key="1">
    <source>
        <dbReference type="ARBA" id="ARBA00004496"/>
    </source>
</evidence>
<keyword evidence="8" id="KW-0805">Transcription regulation</keyword>
<evidence type="ECO:0000256" key="2">
    <source>
        <dbReference type="ARBA" id="ARBA00007957"/>
    </source>
</evidence>
<keyword evidence="4" id="KW-0963">Cytoplasm</keyword>
<keyword evidence="6" id="KW-0479">Metal-binding</keyword>
<evidence type="ECO:0000256" key="4">
    <source>
        <dbReference type="ARBA" id="ARBA00022490"/>
    </source>
</evidence>
<evidence type="ECO:0000256" key="9">
    <source>
        <dbReference type="ARBA" id="ARBA00023125"/>
    </source>
</evidence>
<dbReference type="GO" id="GO:0003700">
    <property type="term" value="F:DNA-binding transcription factor activity"/>
    <property type="evidence" value="ECO:0007669"/>
    <property type="project" value="InterPro"/>
</dbReference>
<sequence>MRSTKQRSAVIAALLEVDDFRSAQQLHDLLRHQGQQVGLTTVYRTLQALAELGEVDVIVRDDGESVYRQCSDSHHHHLVCRNCGSTVEVEDPEVEQWAHAVAHKNGFVDVTHTFEIFGLCVNCHS</sequence>
<dbReference type="InterPro" id="IPR036388">
    <property type="entry name" value="WH-like_DNA-bd_sf"/>
</dbReference>
<dbReference type="PANTHER" id="PTHR33202:SF2">
    <property type="entry name" value="FERRIC UPTAKE REGULATION PROTEIN"/>
    <property type="match status" value="1"/>
</dbReference>
<dbReference type="GO" id="GO:1900376">
    <property type="term" value="P:regulation of secondary metabolite biosynthetic process"/>
    <property type="evidence" value="ECO:0007669"/>
    <property type="project" value="TreeGrafter"/>
</dbReference>
<dbReference type="SUPFAM" id="SSF46785">
    <property type="entry name" value="Winged helix' DNA-binding domain"/>
    <property type="match status" value="1"/>
</dbReference>
<dbReference type="GO" id="GO:0008270">
    <property type="term" value="F:zinc ion binding"/>
    <property type="evidence" value="ECO:0007669"/>
    <property type="project" value="TreeGrafter"/>
</dbReference>
<dbReference type="CDD" id="cd07153">
    <property type="entry name" value="Fur_like"/>
    <property type="match status" value="1"/>
</dbReference>
<gene>
    <name evidence="11" type="ORF">UFOPK3610_01011</name>
</gene>
<accession>A0A6J7HCT1</accession>
<evidence type="ECO:0000256" key="5">
    <source>
        <dbReference type="ARBA" id="ARBA00022491"/>
    </source>
</evidence>
<keyword evidence="10" id="KW-0804">Transcription</keyword>
<dbReference type="Gene3D" id="3.30.1490.190">
    <property type="match status" value="1"/>
</dbReference>
<dbReference type="PANTHER" id="PTHR33202">
    <property type="entry name" value="ZINC UPTAKE REGULATION PROTEIN"/>
    <property type="match status" value="1"/>
</dbReference>
<dbReference type="InterPro" id="IPR043135">
    <property type="entry name" value="Fur_C"/>
</dbReference>
<dbReference type="GO" id="GO:0045892">
    <property type="term" value="P:negative regulation of DNA-templated transcription"/>
    <property type="evidence" value="ECO:0007669"/>
    <property type="project" value="TreeGrafter"/>
</dbReference>
<dbReference type="Gene3D" id="1.10.10.10">
    <property type="entry name" value="Winged helix-like DNA-binding domain superfamily/Winged helix DNA-binding domain"/>
    <property type="match status" value="1"/>
</dbReference>
<name>A0A6J7HCT1_9ZZZZ</name>
<dbReference type="FunFam" id="1.10.10.10:FF:000459">
    <property type="entry name" value="Ferric uptake regulation protein"/>
    <property type="match status" value="1"/>
</dbReference>
<evidence type="ECO:0000256" key="3">
    <source>
        <dbReference type="ARBA" id="ARBA00011738"/>
    </source>
</evidence>
<evidence type="ECO:0000256" key="6">
    <source>
        <dbReference type="ARBA" id="ARBA00022723"/>
    </source>
</evidence>
<comment type="subunit">
    <text evidence="3">Homodimer.</text>
</comment>
<keyword evidence="5" id="KW-0678">Repressor</keyword>
<keyword evidence="7" id="KW-0862">Zinc</keyword>
<comment type="similarity">
    <text evidence="2">Belongs to the Fur family.</text>
</comment>
<dbReference type="Pfam" id="PF01475">
    <property type="entry name" value="FUR"/>
    <property type="match status" value="1"/>
</dbReference>
<evidence type="ECO:0000313" key="11">
    <source>
        <dbReference type="EMBL" id="CAB4914130.1"/>
    </source>
</evidence>
<dbReference type="GO" id="GO:0005829">
    <property type="term" value="C:cytosol"/>
    <property type="evidence" value="ECO:0007669"/>
    <property type="project" value="TreeGrafter"/>
</dbReference>
<protein>
    <submittedName>
        <fullName evidence="11">Unannotated protein</fullName>
    </submittedName>
</protein>
<proteinExistence type="inferred from homology"/>
<reference evidence="11" key="1">
    <citation type="submission" date="2020-05" db="EMBL/GenBank/DDBJ databases">
        <authorList>
            <person name="Chiriac C."/>
            <person name="Salcher M."/>
            <person name="Ghai R."/>
            <person name="Kavagutti S V."/>
        </authorList>
    </citation>
    <scope>NUCLEOTIDE SEQUENCE</scope>
</reference>
<keyword evidence="9" id="KW-0238">DNA-binding</keyword>
<dbReference type="GO" id="GO:0000976">
    <property type="term" value="F:transcription cis-regulatory region binding"/>
    <property type="evidence" value="ECO:0007669"/>
    <property type="project" value="TreeGrafter"/>
</dbReference>
<dbReference type="InterPro" id="IPR036390">
    <property type="entry name" value="WH_DNA-bd_sf"/>
</dbReference>
<evidence type="ECO:0000256" key="7">
    <source>
        <dbReference type="ARBA" id="ARBA00022833"/>
    </source>
</evidence>
<evidence type="ECO:0000256" key="10">
    <source>
        <dbReference type="ARBA" id="ARBA00023163"/>
    </source>
</evidence>
<organism evidence="11">
    <name type="scientific">freshwater metagenome</name>
    <dbReference type="NCBI Taxonomy" id="449393"/>
    <lineage>
        <taxon>unclassified sequences</taxon>
        <taxon>metagenomes</taxon>
        <taxon>ecological metagenomes</taxon>
    </lineage>
</organism>
<evidence type="ECO:0000256" key="8">
    <source>
        <dbReference type="ARBA" id="ARBA00023015"/>
    </source>
</evidence>
<dbReference type="AlphaFoldDB" id="A0A6J7HCT1"/>